<dbReference type="SUPFAM" id="SSF53335">
    <property type="entry name" value="S-adenosyl-L-methionine-dependent methyltransferases"/>
    <property type="match status" value="2"/>
</dbReference>
<accession>A0A2S0MQ70</accession>
<gene>
    <name evidence="1" type="ORF">C6Y53_10100</name>
</gene>
<dbReference type="EMBL" id="CP027665">
    <property type="protein sequence ID" value="AVO38018.1"/>
    <property type="molecule type" value="Genomic_DNA"/>
</dbReference>
<evidence type="ECO:0000313" key="2">
    <source>
        <dbReference type="Proteomes" id="UP000237655"/>
    </source>
</evidence>
<name>A0A2S0MQ70_9RHOB</name>
<reference evidence="2" key="1">
    <citation type="submission" date="2018-03" db="EMBL/GenBank/DDBJ databases">
        <title>Genomic analysis of the strain SH-1 isolated from shrimp intestine.</title>
        <authorList>
            <person name="Kim Y.-S."/>
            <person name="Kim S.-E."/>
            <person name="Kim K.-H."/>
        </authorList>
    </citation>
    <scope>NUCLEOTIDE SEQUENCE [LARGE SCALE GENOMIC DNA]</scope>
    <source>
        <strain evidence="2">SH-1</strain>
    </source>
</reference>
<dbReference type="InterPro" id="IPR029063">
    <property type="entry name" value="SAM-dependent_MTases_sf"/>
</dbReference>
<dbReference type="RefSeq" id="WP_106472336.1">
    <property type="nucleotide sequence ID" value="NZ_CP027665.1"/>
</dbReference>
<dbReference type="Proteomes" id="UP000237655">
    <property type="component" value="Chromosome"/>
</dbReference>
<organism evidence="1 2">
    <name type="scientific">Pukyongiella litopenaei</name>
    <dbReference type="NCBI Taxonomy" id="2605946"/>
    <lineage>
        <taxon>Bacteria</taxon>
        <taxon>Pseudomonadati</taxon>
        <taxon>Pseudomonadota</taxon>
        <taxon>Alphaproteobacteria</taxon>
        <taxon>Rhodobacterales</taxon>
        <taxon>Paracoccaceae</taxon>
        <taxon>Pukyongiella</taxon>
    </lineage>
</organism>
<proteinExistence type="predicted"/>
<evidence type="ECO:0000313" key="1">
    <source>
        <dbReference type="EMBL" id="AVO38018.1"/>
    </source>
</evidence>
<dbReference type="AlphaFoldDB" id="A0A2S0MQ70"/>
<dbReference type="CDD" id="cd02440">
    <property type="entry name" value="AdoMet_MTases"/>
    <property type="match status" value="1"/>
</dbReference>
<dbReference type="Gene3D" id="3.40.50.150">
    <property type="entry name" value="Vaccinia Virus protein VP39"/>
    <property type="match status" value="1"/>
</dbReference>
<keyword evidence="2" id="KW-1185">Reference proteome</keyword>
<sequence length="253" mass="28558">MTKFNSDRVDQIVRSDTIAALNLSMFTNHDIINTVLQRSEVLFDLHRPGTLIRKWSNGDPSALEAEVDARGQLLLKRAISVLYLEYLALKPTLDQILPKRVADIGCGYGFIDLFIAKEYGCDITLIDIETNDKAHFGFQDEGAAYTSLETAKRFLTQNSVSDEKVVTKNPGKDDLNGIKKVDLALSLLSCGFHYPTSRYANFWENNVSENGSIILDLRNARTETQLLELIQIGSIRTLWKESKWNRILVQKSS</sequence>
<protein>
    <submittedName>
        <fullName evidence="1">Uncharacterized protein</fullName>
    </submittedName>
</protein>
<dbReference type="KEGG" id="thas:C6Y53_10100"/>